<dbReference type="Proteomes" id="UP000032180">
    <property type="component" value="Chromosome 9"/>
</dbReference>
<evidence type="ECO:0000256" key="1">
    <source>
        <dbReference type="ARBA" id="ARBA00023015"/>
    </source>
</evidence>
<protein>
    <recommendedName>
        <fullName evidence="6">NAC domain-containing protein</fullName>
    </recommendedName>
</protein>
<dbReference type="HOGENOM" id="CLU_035664_9_0_1"/>
<dbReference type="EnsemblPlants" id="LPERR09G12100.2">
    <property type="protein sequence ID" value="LPERR09G12100.2"/>
    <property type="gene ID" value="LPERR09G12100"/>
</dbReference>
<feature type="domain" description="NAC" evidence="6">
    <location>
        <begin position="9"/>
        <end position="175"/>
    </location>
</feature>
<feature type="compositionally biased region" description="Polar residues" evidence="5">
    <location>
        <begin position="237"/>
        <end position="249"/>
    </location>
</feature>
<evidence type="ECO:0000256" key="4">
    <source>
        <dbReference type="ARBA" id="ARBA00023242"/>
    </source>
</evidence>
<dbReference type="InterPro" id="IPR003441">
    <property type="entry name" value="NAC-dom"/>
</dbReference>
<dbReference type="SUPFAM" id="SSF101941">
    <property type="entry name" value="NAC domain"/>
    <property type="match status" value="1"/>
</dbReference>
<reference evidence="7" key="3">
    <citation type="submission" date="2015-04" db="UniProtKB">
        <authorList>
            <consortium name="EnsemblPlants"/>
        </authorList>
    </citation>
    <scope>IDENTIFICATION</scope>
</reference>
<keyword evidence="1" id="KW-0805">Transcription regulation</keyword>
<dbReference type="Gene3D" id="2.170.150.80">
    <property type="entry name" value="NAC domain"/>
    <property type="match status" value="1"/>
</dbReference>
<accession>A0A0D9XFH3</accession>
<evidence type="ECO:0000256" key="2">
    <source>
        <dbReference type="ARBA" id="ARBA00023125"/>
    </source>
</evidence>
<evidence type="ECO:0000256" key="5">
    <source>
        <dbReference type="SAM" id="MobiDB-lite"/>
    </source>
</evidence>
<feature type="compositionally biased region" description="Low complexity" evidence="5">
    <location>
        <begin position="214"/>
        <end position="223"/>
    </location>
</feature>
<dbReference type="InterPro" id="IPR036093">
    <property type="entry name" value="NAC_dom_sf"/>
</dbReference>
<name>A0A0D9XFH3_9ORYZ</name>
<dbReference type="GO" id="GO:0006355">
    <property type="term" value="P:regulation of DNA-templated transcription"/>
    <property type="evidence" value="ECO:0007669"/>
    <property type="project" value="InterPro"/>
</dbReference>
<dbReference type="GO" id="GO:0003677">
    <property type="term" value="F:DNA binding"/>
    <property type="evidence" value="ECO:0007669"/>
    <property type="project" value="UniProtKB-KW"/>
</dbReference>
<evidence type="ECO:0000313" key="8">
    <source>
        <dbReference type="Proteomes" id="UP000032180"/>
    </source>
</evidence>
<dbReference type="PROSITE" id="PS51005">
    <property type="entry name" value="NAC"/>
    <property type="match status" value="1"/>
</dbReference>
<proteinExistence type="predicted"/>
<sequence>MATAARQQLPPGFRFHPTDEELVVQYLRRRALSRPLPAAVIPDLHHAAILDPWLLPGAGEGEAYFFSFRRSAAMGGGRGGGRRRKAGSGYWKATGTEKPVFLRGFGCGGGKQQQQLVGVKTTLVFVRAKPPCRTGWVMHEYRLAAAAAIAGLKKGGDHSCMSQTGEWVVCRIFLKNNRSSSKRRLTDVDSQTPVTGVHDGVLGHRRQPSPSPSPSSSSCVTVEVSDEEEAEVSSGSINSAPTVASQREA</sequence>
<keyword evidence="4" id="KW-0539">Nucleus</keyword>
<dbReference type="Pfam" id="PF02365">
    <property type="entry name" value="NAM"/>
    <property type="match status" value="1"/>
</dbReference>
<dbReference type="Gramene" id="LPERR09G12100.2">
    <property type="protein sequence ID" value="LPERR09G12100.2"/>
    <property type="gene ID" value="LPERR09G12100"/>
</dbReference>
<evidence type="ECO:0000313" key="7">
    <source>
        <dbReference type="EnsemblPlants" id="LPERR09G12100.2"/>
    </source>
</evidence>
<keyword evidence="8" id="KW-1185">Reference proteome</keyword>
<dbReference type="PANTHER" id="PTHR31719">
    <property type="entry name" value="NAC TRANSCRIPTION FACTOR 56"/>
    <property type="match status" value="1"/>
</dbReference>
<evidence type="ECO:0000256" key="3">
    <source>
        <dbReference type="ARBA" id="ARBA00023163"/>
    </source>
</evidence>
<evidence type="ECO:0000259" key="6">
    <source>
        <dbReference type="PROSITE" id="PS51005"/>
    </source>
</evidence>
<dbReference type="AlphaFoldDB" id="A0A0D9XFH3"/>
<organism evidence="7 8">
    <name type="scientific">Leersia perrieri</name>
    <dbReference type="NCBI Taxonomy" id="77586"/>
    <lineage>
        <taxon>Eukaryota</taxon>
        <taxon>Viridiplantae</taxon>
        <taxon>Streptophyta</taxon>
        <taxon>Embryophyta</taxon>
        <taxon>Tracheophyta</taxon>
        <taxon>Spermatophyta</taxon>
        <taxon>Magnoliopsida</taxon>
        <taxon>Liliopsida</taxon>
        <taxon>Poales</taxon>
        <taxon>Poaceae</taxon>
        <taxon>BOP clade</taxon>
        <taxon>Oryzoideae</taxon>
        <taxon>Oryzeae</taxon>
        <taxon>Oryzinae</taxon>
        <taxon>Leersia</taxon>
    </lineage>
</organism>
<feature type="region of interest" description="Disordered" evidence="5">
    <location>
        <begin position="181"/>
        <end position="249"/>
    </location>
</feature>
<keyword evidence="2" id="KW-0238">DNA-binding</keyword>
<reference evidence="7 8" key="1">
    <citation type="submission" date="2012-08" db="EMBL/GenBank/DDBJ databases">
        <title>Oryza genome evolution.</title>
        <authorList>
            <person name="Wing R.A."/>
        </authorList>
    </citation>
    <scope>NUCLEOTIDE SEQUENCE</scope>
</reference>
<dbReference type="PANTHER" id="PTHR31719:SF103">
    <property type="entry name" value="OS09G0509100 PROTEIN"/>
    <property type="match status" value="1"/>
</dbReference>
<keyword evidence="3" id="KW-0804">Transcription</keyword>
<reference evidence="8" key="2">
    <citation type="submission" date="2013-12" db="EMBL/GenBank/DDBJ databases">
        <authorList>
            <person name="Yu Y."/>
            <person name="Lee S."/>
            <person name="de Baynast K."/>
            <person name="Wissotski M."/>
            <person name="Liu L."/>
            <person name="Talag J."/>
            <person name="Goicoechea J."/>
            <person name="Angelova A."/>
            <person name="Jetty R."/>
            <person name="Kudrna D."/>
            <person name="Golser W."/>
            <person name="Rivera L."/>
            <person name="Zhang J."/>
            <person name="Wing R."/>
        </authorList>
    </citation>
    <scope>NUCLEOTIDE SEQUENCE</scope>
</reference>